<reference evidence="1" key="1">
    <citation type="submission" date="2014-11" db="EMBL/GenBank/DDBJ databases">
        <authorList>
            <person name="Amaro Gonzalez C."/>
        </authorList>
    </citation>
    <scope>NUCLEOTIDE SEQUENCE</scope>
</reference>
<organism evidence="1">
    <name type="scientific">Anguilla anguilla</name>
    <name type="common">European freshwater eel</name>
    <name type="synonym">Muraena anguilla</name>
    <dbReference type="NCBI Taxonomy" id="7936"/>
    <lineage>
        <taxon>Eukaryota</taxon>
        <taxon>Metazoa</taxon>
        <taxon>Chordata</taxon>
        <taxon>Craniata</taxon>
        <taxon>Vertebrata</taxon>
        <taxon>Euteleostomi</taxon>
        <taxon>Actinopterygii</taxon>
        <taxon>Neopterygii</taxon>
        <taxon>Teleostei</taxon>
        <taxon>Anguilliformes</taxon>
        <taxon>Anguillidae</taxon>
        <taxon>Anguilla</taxon>
    </lineage>
</organism>
<sequence length="17" mass="1893">MCAVHNETNIPLIVLLI</sequence>
<name>A0A0E9RZ11_ANGAN</name>
<protein>
    <submittedName>
        <fullName evidence="1">Uncharacterized protein</fullName>
    </submittedName>
</protein>
<reference evidence="1" key="2">
    <citation type="journal article" date="2015" name="Fish Shellfish Immunol.">
        <title>Early steps in the European eel (Anguilla anguilla)-Vibrio vulnificus interaction in the gills: Role of the RtxA13 toxin.</title>
        <authorList>
            <person name="Callol A."/>
            <person name="Pajuelo D."/>
            <person name="Ebbesson L."/>
            <person name="Teles M."/>
            <person name="MacKenzie S."/>
            <person name="Amaro C."/>
        </authorList>
    </citation>
    <scope>NUCLEOTIDE SEQUENCE</scope>
</reference>
<evidence type="ECO:0000313" key="1">
    <source>
        <dbReference type="EMBL" id="JAH34464.1"/>
    </source>
</evidence>
<dbReference type="AlphaFoldDB" id="A0A0E9RZ11"/>
<proteinExistence type="predicted"/>
<accession>A0A0E9RZ11</accession>
<dbReference type="EMBL" id="GBXM01074113">
    <property type="protein sequence ID" value="JAH34464.1"/>
    <property type="molecule type" value="Transcribed_RNA"/>
</dbReference>